<dbReference type="EMBL" id="JAMSKV010000004">
    <property type="protein sequence ID" value="MCQ8278069.1"/>
    <property type="molecule type" value="Genomic_DNA"/>
</dbReference>
<accession>A0ABT1W5A9</accession>
<dbReference type="RefSeq" id="WP_422863532.1">
    <property type="nucleotide sequence ID" value="NZ_JAMSKV010000004.1"/>
</dbReference>
<dbReference type="Proteomes" id="UP001524587">
    <property type="component" value="Unassembled WGS sequence"/>
</dbReference>
<proteinExistence type="predicted"/>
<keyword evidence="3" id="KW-1185">Reference proteome</keyword>
<comment type="caution">
    <text evidence="2">The sequence shown here is derived from an EMBL/GenBank/DDBJ whole genome shotgun (WGS) entry which is preliminary data.</text>
</comment>
<evidence type="ECO:0000313" key="3">
    <source>
        <dbReference type="Proteomes" id="UP001524587"/>
    </source>
</evidence>
<organism evidence="2 3">
    <name type="scientific">Endosaccharibacter trunci</name>
    <dbReference type="NCBI Taxonomy" id="2812733"/>
    <lineage>
        <taxon>Bacteria</taxon>
        <taxon>Pseudomonadati</taxon>
        <taxon>Pseudomonadota</taxon>
        <taxon>Alphaproteobacteria</taxon>
        <taxon>Acetobacterales</taxon>
        <taxon>Acetobacteraceae</taxon>
        <taxon>Endosaccharibacter</taxon>
    </lineage>
</organism>
<name>A0ABT1W5A9_9PROT</name>
<evidence type="ECO:0000256" key="1">
    <source>
        <dbReference type="SAM" id="MobiDB-lite"/>
    </source>
</evidence>
<protein>
    <submittedName>
        <fullName evidence="2">Uncharacterized protein</fullName>
    </submittedName>
</protein>
<feature type="region of interest" description="Disordered" evidence="1">
    <location>
        <begin position="1"/>
        <end position="52"/>
    </location>
</feature>
<evidence type="ECO:0000313" key="2">
    <source>
        <dbReference type="EMBL" id="MCQ8278069.1"/>
    </source>
</evidence>
<reference evidence="2 3" key="1">
    <citation type="submission" date="2022-06" db="EMBL/GenBank/DDBJ databases">
        <title>Endosaccharibacter gen. nov., sp. nov., endophytic bacteria isolated from sugarcane.</title>
        <authorList>
            <person name="Pitiwittayakul N."/>
            <person name="Yukphan P."/>
            <person name="Charoenyingcharoen P."/>
            <person name="Tanasupawat S."/>
        </authorList>
    </citation>
    <scope>NUCLEOTIDE SEQUENCE [LARGE SCALE GENOMIC DNA]</scope>
    <source>
        <strain evidence="2 3">KSS8</strain>
    </source>
</reference>
<sequence>MERLLSPRTGGGKHDRRGPVALGTQRPAGRPVPARLPTVTLPRGVEHGLVSA</sequence>
<gene>
    <name evidence="2" type="ORF">NFI95_06365</name>
</gene>